<dbReference type="EMBL" id="KQ030622">
    <property type="protein sequence ID" value="KJZ70493.1"/>
    <property type="molecule type" value="Genomic_DNA"/>
</dbReference>
<accession>A0A0F7ZRZ9</accession>
<sequence length="323" mass="36418">MVRTFNNLTVNDMNHVMHIFISSAAFECLHIILSITMDSLTNLLINVPDFRHGLFSILGATDVSMITHLCRIGLSPMERSKYLHPIRDVDSLVEMSRLMIKAGHSISLVGLDVMTIVNRIKDPIGYWKTNTDRRTLTFWVRVSDGRLKTAIERMALISAYDRIMSLSDETEAVSNYTRVATFNTGYSYRLIMEKPMAHRLSFLGADADDVTARMTRFVDTTTTRLSITTTQIINWSPLKIEKDMTMSTYIADLYDSGVTIVGIKTDTAYAAATQLMALQTAINNGTDYVDLASIYGERIIFMVSDDYSIKFMVVPTELTRAVK</sequence>
<protein>
    <submittedName>
        <fullName evidence="1">Uncharacterized protein</fullName>
    </submittedName>
</protein>
<dbReference type="OrthoDB" id="4362322at2759"/>
<proteinExistence type="predicted"/>
<name>A0A0F7ZRZ9_9HYPO</name>
<evidence type="ECO:0000313" key="1">
    <source>
        <dbReference type="EMBL" id="KJZ70493.1"/>
    </source>
</evidence>
<keyword evidence="2" id="KW-1185">Reference proteome</keyword>
<evidence type="ECO:0000313" key="2">
    <source>
        <dbReference type="Proteomes" id="UP000054481"/>
    </source>
</evidence>
<gene>
    <name evidence="1" type="ORF">HIM_10122</name>
</gene>
<dbReference type="AlphaFoldDB" id="A0A0F7ZRZ9"/>
<organism evidence="1 2">
    <name type="scientific">Hirsutella minnesotensis 3608</name>
    <dbReference type="NCBI Taxonomy" id="1043627"/>
    <lineage>
        <taxon>Eukaryota</taxon>
        <taxon>Fungi</taxon>
        <taxon>Dikarya</taxon>
        <taxon>Ascomycota</taxon>
        <taxon>Pezizomycotina</taxon>
        <taxon>Sordariomycetes</taxon>
        <taxon>Hypocreomycetidae</taxon>
        <taxon>Hypocreales</taxon>
        <taxon>Ophiocordycipitaceae</taxon>
        <taxon>Hirsutella</taxon>
    </lineage>
</organism>
<reference evidence="1 2" key="1">
    <citation type="journal article" date="2014" name="Genome Biol. Evol.">
        <title>Comparative genomics and transcriptomics analyses reveal divergent lifestyle features of nematode endoparasitic fungus Hirsutella minnesotensis.</title>
        <authorList>
            <person name="Lai Y."/>
            <person name="Liu K."/>
            <person name="Zhang X."/>
            <person name="Zhang X."/>
            <person name="Li K."/>
            <person name="Wang N."/>
            <person name="Shu C."/>
            <person name="Wu Y."/>
            <person name="Wang C."/>
            <person name="Bushley K.E."/>
            <person name="Xiang M."/>
            <person name="Liu X."/>
        </authorList>
    </citation>
    <scope>NUCLEOTIDE SEQUENCE [LARGE SCALE GENOMIC DNA]</scope>
    <source>
        <strain evidence="1 2">3608</strain>
    </source>
</reference>
<dbReference type="Proteomes" id="UP000054481">
    <property type="component" value="Unassembled WGS sequence"/>
</dbReference>